<feature type="compositionally biased region" description="Polar residues" evidence="1">
    <location>
        <begin position="470"/>
        <end position="490"/>
    </location>
</feature>
<dbReference type="InterPro" id="IPR007021">
    <property type="entry name" value="DUF659"/>
</dbReference>
<feature type="compositionally biased region" description="Acidic residues" evidence="1">
    <location>
        <begin position="495"/>
        <end position="511"/>
    </location>
</feature>
<name>A0A438DLP2_VITVI</name>
<dbReference type="InterPro" id="IPR008906">
    <property type="entry name" value="HATC_C_dom"/>
</dbReference>
<dbReference type="SUPFAM" id="SSF53098">
    <property type="entry name" value="Ribonuclease H-like"/>
    <property type="match status" value="1"/>
</dbReference>
<feature type="domain" description="HAT C-terminal dimerisation" evidence="3">
    <location>
        <begin position="331"/>
        <end position="394"/>
    </location>
</feature>
<comment type="caution">
    <text evidence="4">The sequence shown here is derived from an EMBL/GenBank/DDBJ whole genome shotgun (WGS) entry which is preliminary data.</text>
</comment>
<dbReference type="GO" id="GO:0046983">
    <property type="term" value="F:protein dimerization activity"/>
    <property type="evidence" value="ECO:0007669"/>
    <property type="project" value="InterPro"/>
</dbReference>
<dbReference type="PANTHER" id="PTHR32166:SF74">
    <property type="entry name" value="OS05G0256350 PROTEIN"/>
    <property type="match status" value="1"/>
</dbReference>
<dbReference type="EMBL" id="QGNW01001572">
    <property type="protein sequence ID" value="RVW36368.1"/>
    <property type="molecule type" value="Genomic_DNA"/>
</dbReference>
<dbReference type="Proteomes" id="UP000288805">
    <property type="component" value="Unassembled WGS sequence"/>
</dbReference>
<sequence>MLITRWMYEAAIPFNAVTYPSFQPMIEAIGQYGVGMKGPTFHEVRVTNLKKELALTKDLMKDYMVEWGKHGCSIMSDGWIDRKERTLVNFLVNCSKGTMFMQSIDASSMIKMGEKMFELLDKWVEQVGEENVIQVITDNHLSYVMAGLLNMMRRFTGQRELLRPAKTRFATAFITLSRLHEQKNNLRKMFTSSDWSDSKWAKEQKGKTIANIVLMPSFWNTIVFCLKVSGPLVRVLRLVDEKYKEIFNIIDKRWEIQLHRPLHAAGYFLNPEFFYDKPKIEHDAEIMSDFYKCILRLTRDPAKQEKVVAEVSLFTNAQGLFENELAIRTRKTRAPAEWWAAYGASTPNLQKFAMKVLNLTCSASGCERNWSIFENRRNRLDHQRLNDLVYIKYNRALKRRYNERNTIDPISLKDIDDSNEWLIGRMEDEDSHGGAQDDFVFDDDNLTWGDVARAVGAKEAKFDTRARARASSSIIPPTRGIASSSRTLPSHSLIDEDEDGGMVDSADEEDGEGYKCGDGNDDDDDFVDLEEE</sequence>
<reference evidence="4 5" key="1">
    <citation type="journal article" date="2018" name="PLoS Genet.">
        <title>Population sequencing reveals clonal diversity and ancestral inbreeding in the grapevine cultivar Chardonnay.</title>
        <authorList>
            <person name="Roach M.J."/>
            <person name="Johnson D.L."/>
            <person name="Bohlmann J."/>
            <person name="van Vuuren H.J."/>
            <person name="Jones S.J."/>
            <person name="Pretorius I.S."/>
            <person name="Schmidt S.A."/>
            <person name="Borneman A.R."/>
        </authorList>
    </citation>
    <scope>NUCLEOTIDE SEQUENCE [LARGE SCALE GENOMIC DNA]</scope>
    <source>
        <strain evidence="5">cv. Chardonnay</strain>
        <tissue evidence="4">Leaf</tissue>
    </source>
</reference>
<evidence type="ECO:0000313" key="5">
    <source>
        <dbReference type="Proteomes" id="UP000288805"/>
    </source>
</evidence>
<protein>
    <recommendedName>
        <fullName evidence="6">HAT C-terminal dimerisation domain-containing protein</fullName>
    </recommendedName>
</protein>
<evidence type="ECO:0000256" key="1">
    <source>
        <dbReference type="SAM" id="MobiDB-lite"/>
    </source>
</evidence>
<dbReference type="AlphaFoldDB" id="A0A438DLP2"/>
<feature type="region of interest" description="Disordered" evidence="1">
    <location>
        <begin position="466"/>
        <end position="532"/>
    </location>
</feature>
<evidence type="ECO:0000259" key="2">
    <source>
        <dbReference type="Pfam" id="PF04937"/>
    </source>
</evidence>
<dbReference type="Pfam" id="PF04937">
    <property type="entry name" value="DUF659"/>
    <property type="match status" value="1"/>
</dbReference>
<organism evidence="4 5">
    <name type="scientific">Vitis vinifera</name>
    <name type="common">Grape</name>
    <dbReference type="NCBI Taxonomy" id="29760"/>
    <lineage>
        <taxon>Eukaryota</taxon>
        <taxon>Viridiplantae</taxon>
        <taxon>Streptophyta</taxon>
        <taxon>Embryophyta</taxon>
        <taxon>Tracheophyta</taxon>
        <taxon>Spermatophyta</taxon>
        <taxon>Magnoliopsida</taxon>
        <taxon>eudicotyledons</taxon>
        <taxon>Gunneridae</taxon>
        <taxon>Pentapetalae</taxon>
        <taxon>rosids</taxon>
        <taxon>Vitales</taxon>
        <taxon>Vitaceae</taxon>
        <taxon>Viteae</taxon>
        <taxon>Vitis</taxon>
    </lineage>
</organism>
<feature type="compositionally biased region" description="Acidic residues" evidence="1">
    <location>
        <begin position="519"/>
        <end position="532"/>
    </location>
</feature>
<evidence type="ECO:0000259" key="3">
    <source>
        <dbReference type="Pfam" id="PF05699"/>
    </source>
</evidence>
<dbReference type="InterPro" id="IPR012337">
    <property type="entry name" value="RNaseH-like_sf"/>
</dbReference>
<accession>A0A438DLP2</accession>
<proteinExistence type="predicted"/>
<evidence type="ECO:0008006" key="6">
    <source>
        <dbReference type="Google" id="ProtNLM"/>
    </source>
</evidence>
<gene>
    <name evidence="4" type="ORF">CK203_083841</name>
</gene>
<dbReference type="PANTHER" id="PTHR32166">
    <property type="entry name" value="OSJNBA0013A04.12 PROTEIN"/>
    <property type="match status" value="1"/>
</dbReference>
<feature type="domain" description="DUF659" evidence="2">
    <location>
        <begin position="39"/>
        <end position="149"/>
    </location>
</feature>
<dbReference type="Pfam" id="PF05699">
    <property type="entry name" value="Dimer_Tnp_hAT"/>
    <property type="match status" value="1"/>
</dbReference>
<evidence type="ECO:0000313" key="4">
    <source>
        <dbReference type="EMBL" id="RVW36368.1"/>
    </source>
</evidence>